<dbReference type="SUPFAM" id="SSF53474">
    <property type="entry name" value="alpha/beta-Hydrolases"/>
    <property type="match status" value="1"/>
</dbReference>
<dbReference type="Gene3D" id="3.40.50.1820">
    <property type="entry name" value="alpha/beta hydrolase"/>
    <property type="match status" value="1"/>
</dbReference>
<dbReference type="Proteomes" id="UP000510888">
    <property type="component" value="Plasmid PPGU16_p2"/>
</dbReference>
<keyword evidence="2" id="KW-1185">Reference proteome</keyword>
<protein>
    <submittedName>
        <fullName evidence="1">Uncharacterized protein</fullName>
    </submittedName>
</protein>
<proteinExistence type="predicted"/>
<dbReference type="InterPro" id="IPR029058">
    <property type="entry name" value="AB_hydrolase_fold"/>
</dbReference>
<evidence type="ECO:0000313" key="1">
    <source>
        <dbReference type="EMBL" id="BCF94752.1"/>
    </source>
</evidence>
<reference evidence="1 2" key="1">
    <citation type="journal article" date="2020" name="Genes (Basel)">
        <title>Genomic Comparison of Insect Gut Symbionts from Divergent Burkholderia Subclades.</title>
        <authorList>
            <person name="Takeshita K."/>
            <person name="Kikuchi Y."/>
        </authorList>
    </citation>
    <scope>NUCLEOTIDE SEQUENCE [LARGE SCALE GENOMIC DNA]</scope>
    <source>
        <strain evidence="1 2">PGU16</strain>
        <plasmid evidence="1 2">PPGU16_p2</plasmid>
    </source>
</reference>
<evidence type="ECO:0000313" key="2">
    <source>
        <dbReference type="Proteomes" id="UP000510888"/>
    </source>
</evidence>
<accession>A0A7I8C169</accession>
<dbReference type="AlphaFoldDB" id="A0A7I8C169"/>
<sequence>MLLARNRGPLGAAIPTEYGSVVTEKFGIESLRLVAGWSMAAMQRFHWASMYPKRVERILPFLGGRLGARGTTLCLSKG</sequence>
<organism evidence="1 2">
    <name type="scientific">Paraburkholderia largidicola</name>
    <dbReference type="NCBI Taxonomy" id="3014751"/>
    <lineage>
        <taxon>Bacteria</taxon>
        <taxon>Pseudomonadati</taxon>
        <taxon>Pseudomonadota</taxon>
        <taxon>Betaproteobacteria</taxon>
        <taxon>Burkholderiales</taxon>
        <taxon>Burkholderiaceae</taxon>
        <taxon>Paraburkholderia</taxon>
    </lineage>
</organism>
<gene>
    <name evidence="1" type="ORF">PPGU16_78190</name>
</gene>
<name>A0A7I8C169_9BURK</name>
<geneLocation type="plasmid" evidence="1 2">
    <name>PPGU16_p2</name>
</geneLocation>
<dbReference type="KEGG" id="plad:PPGU16_78190"/>
<dbReference type="EMBL" id="AP023177">
    <property type="protein sequence ID" value="BCF94752.1"/>
    <property type="molecule type" value="Genomic_DNA"/>
</dbReference>
<keyword evidence="1" id="KW-0614">Plasmid</keyword>